<dbReference type="PROSITE" id="PS51903">
    <property type="entry name" value="CLP_R"/>
    <property type="match status" value="1"/>
</dbReference>
<dbReference type="GO" id="GO:0016887">
    <property type="term" value="F:ATP hydrolysis activity"/>
    <property type="evidence" value="ECO:0007669"/>
    <property type="project" value="InterPro"/>
</dbReference>
<evidence type="ECO:0000259" key="12">
    <source>
        <dbReference type="PROSITE" id="PS51903"/>
    </source>
</evidence>
<evidence type="ECO:0000256" key="3">
    <source>
        <dbReference type="ARBA" id="ARBA00022741"/>
    </source>
</evidence>
<dbReference type="InterPro" id="IPR041546">
    <property type="entry name" value="ClpA/ClpB_AAA_lid"/>
</dbReference>
<dbReference type="InterPro" id="IPR027417">
    <property type="entry name" value="P-loop_NTPase"/>
</dbReference>
<comment type="similarity">
    <text evidence="1">Belongs to the ClpA/ClpB family.</text>
</comment>
<dbReference type="PROSITE" id="PS00871">
    <property type="entry name" value="CLPAB_2"/>
    <property type="match status" value="1"/>
</dbReference>
<evidence type="ECO:0000256" key="6">
    <source>
        <dbReference type="ARBA" id="ARBA00023186"/>
    </source>
</evidence>
<name>A0A6G8QEU6_9ACTN</name>
<dbReference type="Pfam" id="PF17871">
    <property type="entry name" value="AAA_lid_9"/>
    <property type="match status" value="1"/>
</dbReference>
<dbReference type="Gene3D" id="3.40.50.300">
    <property type="entry name" value="P-loop containing nucleotide triphosphate hydrolases"/>
    <property type="match status" value="2"/>
</dbReference>
<dbReference type="Pfam" id="PF02861">
    <property type="entry name" value="Clp_N"/>
    <property type="match status" value="1"/>
</dbReference>
<evidence type="ECO:0000256" key="10">
    <source>
        <dbReference type="SAM" id="MobiDB-lite"/>
    </source>
</evidence>
<evidence type="ECO:0000256" key="2">
    <source>
        <dbReference type="ARBA" id="ARBA00022737"/>
    </source>
</evidence>
<dbReference type="Pfam" id="PF07724">
    <property type="entry name" value="AAA_2"/>
    <property type="match status" value="1"/>
</dbReference>
<dbReference type="GO" id="GO:0005524">
    <property type="term" value="F:ATP binding"/>
    <property type="evidence" value="ECO:0007669"/>
    <property type="project" value="UniProtKB-KW"/>
</dbReference>
<feature type="domain" description="Clp R" evidence="12">
    <location>
        <begin position="1"/>
        <end position="161"/>
    </location>
</feature>
<dbReference type="PROSITE" id="PS50151">
    <property type="entry name" value="UVR"/>
    <property type="match status" value="1"/>
</dbReference>
<keyword evidence="2 8" id="KW-0677">Repeat</keyword>
<comment type="subunit">
    <text evidence="7">Homohexamer. The oligomerization is ATP-dependent.</text>
</comment>
<dbReference type="KEGG" id="rub:GBA63_01010"/>
<dbReference type="Pfam" id="PF10431">
    <property type="entry name" value="ClpB_D2-small"/>
    <property type="match status" value="1"/>
</dbReference>
<dbReference type="InterPro" id="IPR001270">
    <property type="entry name" value="ClpA/B"/>
</dbReference>
<dbReference type="AlphaFoldDB" id="A0A6G8QEU6"/>
<dbReference type="GO" id="GO:0005737">
    <property type="term" value="C:cytoplasm"/>
    <property type="evidence" value="ECO:0007669"/>
    <property type="project" value="TreeGrafter"/>
</dbReference>
<keyword evidence="3" id="KW-0547">Nucleotide-binding</keyword>
<evidence type="ECO:0000313" key="14">
    <source>
        <dbReference type="Proteomes" id="UP000501452"/>
    </source>
</evidence>
<dbReference type="EMBL" id="CP045119">
    <property type="protein sequence ID" value="QIN84973.1"/>
    <property type="molecule type" value="Genomic_DNA"/>
</dbReference>
<dbReference type="Gene3D" id="1.10.1780.10">
    <property type="entry name" value="Clp, N-terminal domain"/>
    <property type="match status" value="1"/>
</dbReference>
<proteinExistence type="inferred from homology"/>
<dbReference type="Gene3D" id="4.10.860.10">
    <property type="entry name" value="UVR domain"/>
    <property type="match status" value="1"/>
</dbReference>
<dbReference type="CDD" id="cd00009">
    <property type="entry name" value="AAA"/>
    <property type="match status" value="1"/>
</dbReference>
<feature type="coiled-coil region" evidence="9">
    <location>
        <begin position="449"/>
        <end position="495"/>
    </location>
</feature>
<dbReference type="InterPro" id="IPR019489">
    <property type="entry name" value="Clp_ATPase_C"/>
</dbReference>
<keyword evidence="9" id="KW-0175">Coiled coil</keyword>
<reference evidence="13 14" key="1">
    <citation type="submission" date="2019-10" db="EMBL/GenBank/DDBJ databases">
        <title>Rubrobacter sp nov SCSIO 52090 isolated from a deep-sea sediment in the South China Sea.</title>
        <authorList>
            <person name="Chen R.W."/>
        </authorList>
    </citation>
    <scope>NUCLEOTIDE SEQUENCE [LARGE SCALE GENOMIC DNA]</scope>
    <source>
        <strain evidence="13 14">SCSIO 52909</strain>
    </source>
</reference>
<evidence type="ECO:0000256" key="5">
    <source>
        <dbReference type="ARBA" id="ARBA00023016"/>
    </source>
</evidence>
<dbReference type="InterPro" id="IPR050130">
    <property type="entry name" value="ClpA_ClpB"/>
</dbReference>
<accession>A0A6G8QEU6</accession>
<dbReference type="PANTHER" id="PTHR11638:SF18">
    <property type="entry name" value="HEAT SHOCK PROTEIN 104"/>
    <property type="match status" value="1"/>
</dbReference>
<dbReference type="PRINTS" id="PR00300">
    <property type="entry name" value="CLPPROTEASEA"/>
</dbReference>
<keyword evidence="5" id="KW-0346">Stress response</keyword>
<dbReference type="Proteomes" id="UP000501452">
    <property type="component" value="Chromosome"/>
</dbReference>
<dbReference type="SUPFAM" id="SSF52540">
    <property type="entry name" value="P-loop containing nucleoside triphosphate hydrolases"/>
    <property type="match status" value="2"/>
</dbReference>
<evidence type="ECO:0000256" key="8">
    <source>
        <dbReference type="PROSITE-ProRule" id="PRU01251"/>
    </source>
</evidence>
<evidence type="ECO:0000256" key="7">
    <source>
        <dbReference type="ARBA" id="ARBA00026057"/>
    </source>
</evidence>
<dbReference type="InterPro" id="IPR028299">
    <property type="entry name" value="ClpA/B_CS2"/>
</dbReference>
<keyword evidence="14" id="KW-1185">Reference proteome</keyword>
<evidence type="ECO:0000256" key="1">
    <source>
        <dbReference type="ARBA" id="ARBA00008675"/>
    </source>
</evidence>
<dbReference type="PANTHER" id="PTHR11638">
    <property type="entry name" value="ATP-DEPENDENT CLP PROTEASE"/>
    <property type="match status" value="1"/>
</dbReference>
<evidence type="ECO:0000256" key="4">
    <source>
        <dbReference type="ARBA" id="ARBA00022840"/>
    </source>
</evidence>
<organism evidence="13 14">
    <name type="scientific">Rubrobacter tropicus</name>
    <dbReference type="NCBI Taxonomy" id="2653851"/>
    <lineage>
        <taxon>Bacteria</taxon>
        <taxon>Bacillati</taxon>
        <taxon>Actinomycetota</taxon>
        <taxon>Rubrobacteria</taxon>
        <taxon>Rubrobacterales</taxon>
        <taxon>Rubrobacteraceae</taxon>
        <taxon>Rubrobacter</taxon>
    </lineage>
</organism>
<dbReference type="Gene3D" id="1.10.8.60">
    <property type="match status" value="2"/>
</dbReference>
<evidence type="ECO:0000259" key="11">
    <source>
        <dbReference type="PROSITE" id="PS50151"/>
    </source>
</evidence>
<dbReference type="InterPro" id="IPR003959">
    <property type="entry name" value="ATPase_AAA_core"/>
</dbReference>
<dbReference type="FunFam" id="3.40.50.300:FF:000010">
    <property type="entry name" value="Chaperone clpB 1, putative"/>
    <property type="match status" value="1"/>
</dbReference>
<gene>
    <name evidence="13" type="ORF">GBA63_01010</name>
</gene>
<sequence length="847" mass="92389">MLQNLVQQQGGQGPNNFFEALSGEAREAVMRAREASAGTTRTNAIGTDHLLAGIVTGENVATEALKRAGANVDEMRSTFGAQRGDPGEAVYTFTPSAKHALQLAFQAARQMGAAQIGSEHLLLGLLGEGDGNAYQILARNGAGDAEALRREILRLLQQRGGAVPGAAGPGGPGGGGNFGGGFGAGGGQPGPQSKTPTLDQVTRDLTEAARNGELDPVMGRAEEIARSVRILSRRTKNNPVLIGEPGVGKTAIVEGLAQRIVSDDVPESLRGKRVLALDTGSLVAGTRFRGDFEERMSQMIQELQGEERDIVLFIDELHTIVGAGGAEGAVNASNMLKPALARGELQVIGATTLDEYRKHVEKDAALERRFQPVLVDEPTVDESVGILFGLRDRYEAHHKVRISDEAIVAAAQLGDRYITDRYLPDKAIDLLDEAAAEVRLRSAVPPVDVRRIEEEIAQLEREKDDAVRGEDYEKAANLKQRQEQLKAELREQQEGWVGRREDNSPEVGREDIARILEEWTGVPATNIVQEEAERLLNLEGVLHERVVGQDRAVKSVSEAVRRARAGIKDPNRPVGSFIFLGPTGVGKTELARTLAEYLFGEEDAMIRIDMSEFQERHTVSRLVGAPPGYVGYDEAGQLTEAVRRRPYSVVLFDEIEKAHPDVFNTLLQLLDDGRLTDAQGRTVNFQNTVIIMTSNVGSQHLVSTKQFGFTSSDGVDFQETERRAMDALERAFRPEFINRVDEIIVFEPLTRENVLEIVGIMLSRLNKHLESQRISVEVTDAAKAFLAETGYDPKFGARPLARAIRRYVENPLSSRIIGGDFDPGDTVVVDRAGDGLTFEKKVSVTQQ</sequence>
<keyword evidence="4" id="KW-0067">ATP-binding</keyword>
<dbReference type="InterPro" id="IPR004176">
    <property type="entry name" value="Clp_R_N"/>
</dbReference>
<dbReference type="CDD" id="cd19499">
    <property type="entry name" value="RecA-like_ClpB_Hsp104-like"/>
    <property type="match status" value="1"/>
</dbReference>
<dbReference type="Pfam" id="PF00004">
    <property type="entry name" value="AAA"/>
    <property type="match status" value="1"/>
</dbReference>
<dbReference type="SMART" id="SM01086">
    <property type="entry name" value="ClpB_D2-small"/>
    <property type="match status" value="1"/>
</dbReference>
<dbReference type="InterPro" id="IPR003593">
    <property type="entry name" value="AAA+_ATPase"/>
</dbReference>
<evidence type="ECO:0000256" key="9">
    <source>
        <dbReference type="SAM" id="Coils"/>
    </source>
</evidence>
<dbReference type="SUPFAM" id="SSF81923">
    <property type="entry name" value="Double Clp-N motif"/>
    <property type="match status" value="1"/>
</dbReference>
<dbReference type="SMART" id="SM00382">
    <property type="entry name" value="AAA"/>
    <property type="match status" value="2"/>
</dbReference>
<dbReference type="FunFam" id="3.40.50.300:FF:000025">
    <property type="entry name" value="ATP-dependent Clp protease subunit"/>
    <property type="match status" value="1"/>
</dbReference>
<evidence type="ECO:0000313" key="13">
    <source>
        <dbReference type="EMBL" id="QIN84973.1"/>
    </source>
</evidence>
<feature type="compositionally biased region" description="Gly residues" evidence="10">
    <location>
        <begin position="167"/>
        <end position="189"/>
    </location>
</feature>
<feature type="region of interest" description="Disordered" evidence="10">
    <location>
        <begin position="161"/>
        <end position="198"/>
    </location>
</feature>
<dbReference type="GO" id="GO:0034605">
    <property type="term" value="P:cellular response to heat"/>
    <property type="evidence" value="ECO:0007669"/>
    <property type="project" value="TreeGrafter"/>
</dbReference>
<dbReference type="InterPro" id="IPR036628">
    <property type="entry name" value="Clp_N_dom_sf"/>
</dbReference>
<feature type="domain" description="UVR" evidence="11">
    <location>
        <begin position="453"/>
        <end position="488"/>
    </location>
</feature>
<keyword evidence="6" id="KW-0143">Chaperone</keyword>
<protein>
    <submittedName>
        <fullName evidence="13">AAA domain-containing protein</fullName>
    </submittedName>
</protein>
<dbReference type="InterPro" id="IPR001943">
    <property type="entry name" value="UVR_dom"/>
</dbReference>